<accession>A0A0J9W2F8</accession>
<organism evidence="1 2">
    <name type="scientific">Plasmodium vivax Mauritania I</name>
    <dbReference type="NCBI Taxonomy" id="1035515"/>
    <lineage>
        <taxon>Eukaryota</taxon>
        <taxon>Sar</taxon>
        <taxon>Alveolata</taxon>
        <taxon>Apicomplexa</taxon>
        <taxon>Aconoidasida</taxon>
        <taxon>Haemosporida</taxon>
        <taxon>Plasmodiidae</taxon>
        <taxon>Plasmodium</taxon>
        <taxon>Plasmodium (Plasmodium)</taxon>
    </lineage>
</organism>
<dbReference type="AlphaFoldDB" id="A0A0J9W2F8"/>
<dbReference type="EMBL" id="KQ235023">
    <property type="protein sequence ID" value="KMZ94353.1"/>
    <property type="molecule type" value="Genomic_DNA"/>
</dbReference>
<reference evidence="1 2" key="1">
    <citation type="submission" date="2011-08" db="EMBL/GenBank/DDBJ databases">
        <title>The Genome Sequence of Plasmodium vivax Mauritania I.</title>
        <authorList>
            <consortium name="The Broad Institute Genome Sequencing Platform"/>
            <consortium name="The Broad Institute Genome Sequencing Center for Infectious Disease"/>
            <person name="Neafsey D."/>
            <person name="Carlton J."/>
            <person name="Barnwell J."/>
            <person name="Collins W."/>
            <person name="Escalante A."/>
            <person name="Mullikin J."/>
            <person name="Saul A."/>
            <person name="Guigo R."/>
            <person name="Camara F."/>
            <person name="Young S.K."/>
            <person name="Zeng Q."/>
            <person name="Gargeya S."/>
            <person name="Fitzgerald M."/>
            <person name="Haas B."/>
            <person name="Abouelleil A."/>
            <person name="Alvarado L."/>
            <person name="Arachchi H.M."/>
            <person name="Berlin A."/>
            <person name="Brown A."/>
            <person name="Chapman S.B."/>
            <person name="Chen Z."/>
            <person name="Dunbar C."/>
            <person name="Freedman E."/>
            <person name="Gearin G."/>
            <person name="Gellesch M."/>
            <person name="Goldberg J."/>
            <person name="Griggs A."/>
            <person name="Gujja S."/>
            <person name="Heiman D."/>
            <person name="Howarth C."/>
            <person name="Larson L."/>
            <person name="Lui A."/>
            <person name="MacDonald P.J.P."/>
            <person name="Montmayeur A."/>
            <person name="Murphy C."/>
            <person name="Neiman D."/>
            <person name="Pearson M."/>
            <person name="Priest M."/>
            <person name="Roberts A."/>
            <person name="Saif S."/>
            <person name="Shea T."/>
            <person name="Shenoy N."/>
            <person name="Sisk P."/>
            <person name="Stolte C."/>
            <person name="Sykes S."/>
            <person name="Wortman J."/>
            <person name="Nusbaum C."/>
            <person name="Birren B."/>
        </authorList>
    </citation>
    <scope>NUCLEOTIDE SEQUENCE [LARGE SCALE GENOMIC DNA]</scope>
    <source>
        <strain evidence="1 2">Mauritania I</strain>
    </source>
</reference>
<name>A0A0J9W2F8_PLAVI</name>
<gene>
    <name evidence="1" type="ORF">PVMG_05405</name>
</gene>
<proteinExistence type="predicted"/>
<protein>
    <submittedName>
        <fullName evidence="1">Uncharacterized protein</fullName>
    </submittedName>
</protein>
<evidence type="ECO:0000313" key="2">
    <source>
        <dbReference type="Proteomes" id="UP000053776"/>
    </source>
</evidence>
<sequence length="100" mass="11589">MIEDFKKEAPGKNLLVTDLGEMLQYGTKYYIPGDHGDINFQLRFFTPFGNFLLRMRAKIRKKIRANINYEDILLLNGSDESLASYFDESRYNLSYSSSSS</sequence>
<dbReference type="Proteomes" id="UP000053776">
    <property type="component" value="Unassembled WGS sequence"/>
</dbReference>
<evidence type="ECO:0000313" key="1">
    <source>
        <dbReference type="EMBL" id="KMZ94353.1"/>
    </source>
</evidence>